<protein>
    <recommendedName>
        <fullName evidence="4">adenylate kinase</fullName>
        <ecNumber evidence="4">2.7.4.3</ecNumber>
    </recommendedName>
</protein>
<dbReference type="CDD" id="cd01428">
    <property type="entry name" value="ADK"/>
    <property type="match status" value="1"/>
</dbReference>
<evidence type="ECO:0000256" key="3">
    <source>
        <dbReference type="ARBA" id="ARBA00007220"/>
    </source>
</evidence>
<dbReference type="NCBIfam" id="TIGR01351">
    <property type="entry name" value="adk"/>
    <property type="match status" value="1"/>
</dbReference>
<comment type="similarity">
    <text evidence="3 11">Belongs to the adenylate kinase family.</text>
</comment>
<dbReference type="Pfam" id="PF00406">
    <property type="entry name" value="ADK"/>
    <property type="match status" value="1"/>
</dbReference>
<dbReference type="InterPro" id="IPR033690">
    <property type="entry name" value="Adenylat_kinase_CS"/>
</dbReference>
<dbReference type="FunFam" id="3.40.50.300:FF:001694">
    <property type="entry name" value="Adenylate kinase, chloroplastic"/>
    <property type="match status" value="1"/>
</dbReference>
<reference evidence="13" key="1">
    <citation type="submission" date="2017-07" db="EMBL/GenBank/DDBJ databases">
        <title>Taro Niue Genome Assembly and Annotation.</title>
        <authorList>
            <person name="Atibalentja N."/>
            <person name="Keating K."/>
            <person name="Fields C.J."/>
        </authorList>
    </citation>
    <scope>NUCLEOTIDE SEQUENCE</scope>
    <source>
        <strain evidence="13">Niue_2</strain>
        <tissue evidence="13">Leaf</tissue>
    </source>
</reference>
<dbReference type="GO" id="GO:0009507">
    <property type="term" value="C:chloroplast"/>
    <property type="evidence" value="ECO:0007669"/>
    <property type="project" value="UniProtKB-SubCell"/>
</dbReference>
<keyword evidence="8" id="KW-0547">Nucleotide-binding</keyword>
<evidence type="ECO:0000256" key="6">
    <source>
        <dbReference type="ARBA" id="ARBA00022640"/>
    </source>
</evidence>
<evidence type="ECO:0000256" key="7">
    <source>
        <dbReference type="ARBA" id="ARBA00022679"/>
    </source>
</evidence>
<evidence type="ECO:0000256" key="11">
    <source>
        <dbReference type="RuleBase" id="RU003330"/>
    </source>
</evidence>
<dbReference type="EMBL" id="NMUH01000089">
    <property type="protein sequence ID" value="MQL71159.1"/>
    <property type="molecule type" value="Genomic_DNA"/>
</dbReference>
<evidence type="ECO:0000256" key="9">
    <source>
        <dbReference type="ARBA" id="ARBA00022777"/>
    </source>
</evidence>
<organism evidence="13 14">
    <name type="scientific">Colocasia esculenta</name>
    <name type="common">Wild taro</name>
    <name type="synonym">Arum esculentum</name>
    <dbReference type="NCBI Taxonomy" id="4460"/>
    <lineage>
        <taxon>Eukaryota</taxon>
        <taxon>Viridiplantae</taxon>
        <taxon>Streptophyta</taxon>
        <taxon>Embryophyta</taxon>
        <taxon>Tracheophyta</taxon>
        <taxon>Spermatophyta</taxon>
        <taxon>Magnoliopsida</taxon>
        <taxon>Liliopsida</taxon>
        <taxon>Araceae</taxon>
        <taxon>Aroideae</taxon>
        <taxon>Colocasieae</taxon>
        <taxon>Colocasia</taxon>
    </lineage>
</organism>
<dbReference type="InterPro" id="IPR006259">
    <property type="entry name" value="Adenyl_kin_sub"/>
</dbReference>
<feature type="compositionally biased region" description="Low complexity" evidence="12">
    <location>
        <begin position="104"/>
        <end position="126"/>
    </location>
</feature>
<feature type="region of interest" description="Disordered" evidence="12">
    <location>
        <begin position="104"/>
        <end position="129"/>
    </location>
</feature>
<proteinExistence type="inferred from homology"/>
<dbReference type="GO" id="GO:0005524">
    <property type="term" value="F:ATP binding"/>
    <property type="evidence" value="ECO:0007669"/>
    <property type="project" value="UniProtKB-KW"/>
</dbReference>
<evidence type="ECO:0000256" key="5">
    <source>
        <dbReference type="ARBA" id="ARBA00022528"/>
    </source>
</evidence>
<evidence type="ECO:0000313" key="13">
    <source>
        <dbReference type="EMBL" id="MQL71159.1"/>
    </source>
</evidence>
<evidence type="ECO:0000313" key="14">
    <source>
        <dbReference type="Proteomes" id="UP000652761"/>
    </source>
</evidence>
<dbReference type="InterPro" id="IPR000850">
    <property type="entry name" value="Adenylat/UMP-CMP_kin"/>
</dbReference>
<keyword evidence="7 11" id="KW-0808">Transferase</keyword>
<dbReference type="PANTHER" id="PTHR23359">
    <property type="entry name" value="NUCLEOTIDE KINASE"/>
    <property type="match status" value="1"/>
</dbReference>
<dbReference type="OrthoDB" id="439792at2759"/>
<dbReference type="EC" id="2.7.4.3" evidence="4"/>
<comment type="catalytic activity">
    <reaction evidence="1">
        <text>AMP + ATP = 2 ADP</text>
        <dbReference type="Rhea" id="RHEA:12973"/>
        <dbReference type="ChEBI" id="CHEBI:30616"/>
        <dbReference type="ChEBI" id="CHEBI:456215"/>
        <dbReference type="ChEBI" id="CHEBI:456216"/>
        <dbReference type="EC" id="2.7.4.3"/>
    </reaction>
</comment>
<dbReference type="Gene3D" id="3.40.50.300">
    <property type="entry name" value="P-loop containing nucleotide triphosphate hydrolases"/>
    <property type="match status" value="1"/>
</dbReference>
<evidence type="ECO:0000256" key="12">
    <source>
        <dbReference type="SAM" id="MobiDB-lite"/>
    </source>
</evidence>
<accession>A0A843TRY8</accession>
<keyword evidence="14" id="KW-1185">Reference proteome</keyword>
<dbReference type="Proteomes" id="UP000652761">
    <property type="component" value="Unassembled WGS sequence"/>
</dbReference>
<dbReference type="AlphaFoldDB" id="A0A843TRY8"/>
<dbReference type="PROSITE" id="PS00113">
    <property type="entry name" value="ADENYLATE_KINASE"/>
    <property type="match status" value="1"/>
</dbReference>
<comment type="subcellular location">
    <subcellularLocation>
        <location evidence="2">Plastid</location>
        <location evidence="2">Chloroplast</location>
    </subcellularLocation>
</comment>
<feature type="region of interest" description="Disordered" evidence="12">
    <location>
        <begin position="24"/>
        <end position="89"/>
    </location>
</feature>
<gene>
    <name evidence="13" type="ORF">Taro_003434</name>
</gene>
<keyword evidence="10" id="KW-0067">ATP-binding</keyword>
<comment type="caution">
    <text evidence="13">The sequence shown here is derived from an EMBL/GenBank/DDBJ whole genome shotgun (WGS) entry which is preliminary data.</text>
</comment>
<dbReference type="PRINTS" id="PR00094">
    <property type="entry name" value="ADENYLTKNASE"/>
</dbReference>
<evidence type="ECO:0000256" key="2">
    <source>
        <dbReference type="ARBA" id="ARBA00004229"/>
    </source>
</evidence>
<sequence length="398" mass="43901">MISPRQPHLLSPLRPFESKRLLPRTLPPHVTRSNIYFYPRPTPTRTPFERARRRRPPPRRRAQQRKRGRAREKERGRRRGQVAGGAAGGAMACSGCLSFCSPKPARSPSRPSPSAAKPAAALRPSPTGASAPRASFGLSLCLDHAPKWCSSFGFRRRASPRHLPIVLAAAKPEPLKVMISGAPASGKGTQCELIKEKYGLVHIAAGDLLRAEVAAGTENGKKAKEYMEKGMLVSDEIVVGMVKERLLQPDVEENGWLLDGYPRSLSQATALENLSIHPDIFILLDVDEETLVERVVGRRLDPVTGRIYHLKYSPPENEEIAARLTQRFDDTEEKVKLRLQTHHQNVEAVLGIYKDVMVKINGNLSKEEVFGQVDAALSRVLEEKTAAASECIAASICV</sequence>
<evidence type="ECO:0000256" key="1">
    <source>
        <dbReference type="ARBA" id="ARBA00000582"/>
    </source>
</evidence>
<feature type="compositionally biased region" description="Basic residues" evidence="12">
    <location>
        <begin position="51"/>
        <end position="80"/>
    </location>
</feature>
<dbReference type="HAMAP" id="MF_00235">
    <property type="entry name" value="Adenylate_kinase_Adk"/>
    <property type="match status" value="1"/>
</dbReference>
<keyword evidence="5" id="KW-0150">Chloroplast</keyword>
<dbReference type="InterPro" id="IPR027417">
    <property type="entry name" value="P-loop_NTPase"/>
</dbReference>
<name>A0A843TRY8_COLES</name>
<evidence type="ECO:0000256" key="4">
    <source>
        <dbReference type="ARBA" id="ARBA00012955"/>
    </source>
</evidence>
<dbReference type="SUPFAM" id="SSF52540">
    <property type="entry name" value="P-loop containing nucleoside triphosphate hydrolases"/>
    <property type="match status" value="1"/>
</dbReference>
<evidence type="ECO:0000256" key="10">
    <source>
        <dbReference type="ARBA" id="ARBA00022840"/>
    </source>
</evidence>
<keyword evidence="6" id="KW-0934">Plastid</keyword>
<evidence type="ECO:0000256" key="8">
    <source>
        <dbReference type="ARBA" id="ARBA00022741"/>
    </source>
</evidence>
<keyword evidence="9 11" id="KW-0418">Kinase</keyword>
<dbReference type="GO" id="GO:0004017">
    <property type="term" value="F:AMP kinase activity"/>
    <property type="evidence" value="ECO:0007669"/>
    <property type="project" value="UniProtKB-EC"/>
</dbReference>